<dbReference type="AlphaFoldDB" id="A0A2V3TQ92"/>
<dbReference type="SUPFAM" id="SSF46689">
    <property type="entry name" value="Homeodomain-like"/>
    <property type="match status" value="1"/>
</dbReference>
<dbReference type="InterPro" id="IPR009057">
    <property type="entry name" value="Homeodomain-like_sf"/>
</dbReference>
<gene>
    <name evidence="2" type="ORF">C7450_13016</name>
</gene>
<dbReference type="EMBL" id="QJJK01000030">
    <property type="protein sequence ID" value="PXW50204.1"/>
    <property type="molecule type" value="Genomic_DNA"/>
</dbReference>
<feature type="non-terminal residue" evidence="2">
    <location>
        <position position="107"/>
    </location>
</feature>
<dbReference type="Pfam" id="PF13011">
    <property type="entry name" value="LZ_Tnp_IS481"/>
    <property type="match status" value="1"/>
</dbReference>
<keyword evidence="3" id="KW-1185">Reference proteome</keyword>
<dbReference type="InterPro" id="IPR024967">
    <property type="entry name" value="DNA-bd_IS481-type"/>
</dbReference>
<evidence type="ECO:0000313" key="2">
    <source>
        <dbReference type="EMBL" id="PXW50204.1"/>
    </source>
</evidence>
<comment type="caution">
    <text evidence="2">The sequence shown here is derived from an EMBL/GenBank/DDBJ whole genome shotgun (WGS) entry which is preliminary data.</text>
</comment>
<feature type="domain" description="DNA-binding" evidence="1">
    <location>
        <begin position="1"/>
        <end position="84"/>
    </location>
</feature>
<name>A0A2V3TQ92_9HYPH</name>
<proteinExistence type="predicted"/>
<reference evidence="2 3" key="1">
    <citation type="submission" date="2018-05" db="EMBL/GenBank/DDBJ databases">
        <title>Genomic Encyclopedia of Type Strains, Phase IV (KMG-IV): sequencing the most valuable type-strain genomes for metagenomic binning, comparative biology and taxonomic classification.</title>
        <authorList>
            <person name="Goeker M."/>
        </authorList>
    </citation>
    <scope>NUCLEOTIDE SEQUENCE [LARGE SCALE GENOMIC DNA]</scope>
    <source>
        <strain evidence="2 3">DSM 6462</strain>
    </source>
</reference>
<sequence length="107" mass="11662">MNMHENARMTVHGRVLLVNRIVAGGWRVADAARAAGISERTAYKWLARFRAGGERMLHDRSSAPGRMPHATPVATVEAVEGLRRRRLSGPAIARELGLPRSTVGAIL</sequence>
<protein>
    <submittedName>
        <fullName evidence="2">Transposase IS481 family protein</fullName>
    </submittedName>
</protein>
<dbReference type="Proteomes" id="UP000248021">
    <property type="component" value="Unassembled WGS sequence"/>
</dbReference>
<evidence type="ECO:0000259" key="1">
    <source>
        <dbReference type="Pfam" id="PF13011"/>
    </source>
</evidence>
<accession>A0A2V3TQ92</accession>
<evidence type="ECO:0000313" key="3">
    <source>
        <dbReference type="Proteomes" id="UP000248021"/>
    </source>
</evidence>
<dbReference type="RefSeq" id="WP_170147575.1">
    <property type="nucleotide sequence ID" value="NZ_QJJK01000030.1"/>
</dbReference>
<organism evidence="2 3">
    <name type="scientific">Chelatococcus asaccharovorans</name>
    <dbReference type="NCBI Taxonomy" id="28210"/>
    <lineage>
        <taxon>Bacteria</taxon>
        <taxon>Pseudomonadati</taxon>
        <taxon>Pseudomonadota</taxon>
        <taxon>Alphaproteobacteria</taxon>
        <taxon>Hyphomicrobiales</taxon>
        <taxon>Chelatococcaceae</taxon>
        <taxon>Chelatococcus</taxon>
    </lineage>
</organism>